<dbReference type="InParanoid" id="A0A2K1KHN2"/>
<dbReference type="Gramene" id="Pp3c6_29670V3.4">
    <property type="protein sequence ID" value="PAC:32975879.CDS.1"/>
    <property type="gene ID" value="Pp3c6_29670"/>
</dbReference>
<accession>A0A2K1KHN2</accession>
<keyword evidence="1" id="KW-1133">Transmembrane helix</keyword>
<evidence type="ECO:0000313" key="3">
    <source>
        <dbReference type="EnsemblPlants" id="PAC:32975876.CDS.1"/>
    </source>
</evidence>
<dbReference type="EnsemblPlants" id="Pp3c6_29670V3.2">
    <property type="protein sequence ID" value="PAC:32975877.CDS.1"/>
    <property type="gene ID" value="Pp3c6_29670"/>
</dbReference>
<keyword evidence="4" id="KW-1185">Reference proteome</keyword>
<dbReference type="SUPFAM" id="SSF81653">
    <property type="entry name" value="Calcium ATPase, transduction domain A"/>
    <property type="match status" value="1"/>
</dbReference>
<reference evidence="3" key="3">
    <citation type="submission" date="2020-12" db="UniProtKB">
        <authorList>
            <consortium name="EnsemblPlants"/>
        </authorList>
    </citation>
    <scope>IDENTIFICATION</scope>
</reference>
<evidence type="ECO:0000313" key="2">
    <source>
        <dbReference type="EMBL" id="PNR53275.1"/>
    </source>
</evidence>
<gene>
    <name evidence="2" type="ORF">PHYPA_009651</name>
</gene>
<reference evidence="2 4" key="1">
    <citation type="journal article" date="2008" name="Science">
        <title>The Physcomitrella genome reveals evolutionary insights into the conquest of land by plants.</title>
        <authorList>
            <person name="Rensing S."/>
            <person name="Lang D."/>
            <person name="Zimmer A."/>
            <person name="Terry A."/>
            <person name="Salamov A."/>
            <person name="Shapiro H."/>
            <person name="Nishiyama T."/>
            <person name="Perroud P.-F."/>
            <person name="Lindquist E."/>
            <person name="Kamisugi Y."/>
            <person name="Tanahashi T."/>
            <person name="Sakakibara K."/>
            <person name="Fujita T."/>
            <person name="Oishi K."/>
            <person name="Shin-I T."/>
            <person name="Kuroki Y."/>
            <person name="Toyoda A."/>
            <person name="Suzuki Y."/>
            <person name="Hashimoto A."/>
            <person name="Yamaguchi K."/>
            <person name="Sugano A."/>
            <person name="Kohara Y."/>
            <person name="Fujiyama A."/>
            <person name="Anterola A."/>
            <person name="Aoki S."/>
            <person name="Ashton N."/>
            <person name="Barbazuk W.B."/>
            <person name="Barker E."/>
            <person name="Bennetzen J."/>
            <person name="Bezanilla M."/>
            <person name="Blankenship R."/>
            <person name="Cho S.H."/>
            <person name="Dutcher S."/>
            <person name="Estelle M."/>
            <person name="Fawcett J.A."/>
            <person name="Gundlach H."/>
            <person name="Hanada K."/>
            <person name="Heyl A."/>
            <person name="Hicks K.A."/>
            <person name="Hugh J."/>
            <person name="Lohr M."/>
            <person name="Mayer K."/>
            <person name="Melkozernov A."/>
            <person name="Murata T."/>
            <person name="Nelson D."/>
            <person name="Pils B."/>
            <person name="Prigge M."/>
            <person name="Reiss B."/>
            <person name="Renner T."/>
            <person name="Rombauts S."/>
            <person name="Rushton P."/>
            <person name="Sanderfoot A."/>
            <person name="Schween G."/>
            <person name="Shiu S.-H."/>
            <person name="Stueber K."/>
            <person name="Theodoulou F.L."/>
            <person name="Tu H."/>
            <person name="Van de Peer Y."/>
            <person name="Verrier P.J."/>
            <person name="Waters E."/>
            <person name="Wood A."/>
            <person name="Yang L."/>
            <person name="Cove D."/>
            <person name="Cuming A."/>
            <person name="Hasebe M."/>
            <person name="Lucas S."/>
            <person name="Mishler D.B."/>
            <person name="Reski R."/>
            <person name="Grigoriev I."/>
            <person name="Quatrano R.S."/>
            <person name="Boore J.L."/>
        </authorList>
    </citation>
    <scope>NUCLEOTIDE SEQUENCE [LARGE SCALE GENOMIC DNA]</scope>
    <source>
        <strain evidence="3 4">cv. Gransden 2004</strain>
    </source>
</reference>
<dbReference type="Proteomes" id="UP000006727">
    <property type="component" value="Chromosome 6"/>
</dbReference>
<organism evidence="2">
    <name type="scientific">Physcomitrium patens</name>
    <name type="common">Spreading-leaved earth moss</name>
    <name type="synonym">Physcomitrella patens</name>
    <dbReference type="NCBI Taxonomy" id="3218"/>
    <lineage>
        <taxon>Eukaryota</taxon>
        <taxon>Viridiplantae</taxon>
        <taxon>Streptophyta</taxon>
        <taxon>Embryophyta</taxon>
        <taxon>Bryophyta</taxon>
        <taxon>Bryophytina</taxon>
        <taxon>Bryopsida</taxon>
        <taxon>Funariidae</taxon>
        <taxon>Funariales</taxon>
        <taxon>Funariaceae</taxon>
        <taxon>Physcomitrium</taxon>
    </lineage>
</organism>
<evidence type="ECO:0000313" key="4">
    <source>
        <dbReference type="Proteomes" id="UP000006727"/>
    </source>
</evidence>
<feature type="transmembrane region" description="Helical" evidence="1">
    <location>
        <begin position="12"/>
        <end position="29"/>
    </location>
</feature>
<dbReference type="InterPro" id="IPR008250">
    <property type="entry name" value="ATPase_P-typ_transduc_dom_A_sf"/>
</dbReference>
<evidence type="ECO:0000256" key="1">
    <source>
        <dbReference type="SAM" id="Phobius"/>
    </source>
</evidence>
<keyword evidence="1" id="KW-0472">Membrane</keyword>
<dbReference type="PaxDb" id="3218-PP1S117_175V6.1"/>
<dbReference type="Gramene" id="Pp3c6_29670V3.3">
    <property type="protein sequence ID" value="PAC:32975878.CDS.1"/>
    <property type="gene ID" value="Pp3c6_29670"/>
</dbReference>
<protein>
    <recommendedName>
        <fullName evidence="5">Cation-transporting P-type ATPase N-terminal domain-containing protein</fullName>
    </recommendedName>
</protein>
<dbReference type="Gene3D" id="1.20.1110.10">
    <property type="entry name" value="Calcium-transporting ATPase, transmembrane domain"/>
    <property type="match status" value="1"/>
</dbReference>
<dbReference type="Gramene" id="Pp3c6_29670V3.1">
    <property type="protein sequence ID" value="PAC:32975876.CDS.1"/>
    <property type="gene ID" value="Pp3c6_29670"/>
</dbReference>
<dbReference type="Gene3D" id="2.70.150.10">
    <property type="entry name" value="Calcium-transporting ATPase, cytoplasmic transduction domain A"/>
    <property type="match status" value="1"/>
</dbReference>
<dbReference type="EnsemblPlants" id="Pp3c6_29670V3.1">
    <property type="protein sequence ID" value="PAC:32975876.CDS.1"/>
    <property type="gene ID" value="Pp3c6_29670"/>
</dbReference>
<dbReference type="EMBL" id="ABEU02000006">
    <property type="protein sequence ID" value="PNR53275.1"/>
    <property type="molecule type" value="Genomic_DNA"/>
</dbReference>
<dbReference type="EnsemblPlants" id="Pp3c6_29670V3.4">
    <property type="protein sequence ID" value="PAC:32975879.CDS.1"/>
    <property type="gene ID" value="Pp3c6_29670"/>
</dbReference>
<sequence>MFGGLEEGATAFIVIFLLVIAEVGIEWHAKQALAALKLSTPRDAAVRCNGQLQTIAAEDVVPGDIVQLSVGMVLNSFVASLSVLPLSCWPSSHEHEILYGEFFT</sequence>
<dbReference type="EnsemblPlants" id="Pp3c6_29670V3.3">
    <property type="protein sequence ID" value="PAC:32975878.CDS.1"/>
    <property type="gene ID" value="Pp3c6_29670"/>
</dbReference>
<name>A0A2K1KHN2_PHYPA</name>
<keyword evidence="1" id="KW-0812">Transmembrane</keyword>
<dbReference type="AlphaFoldDB" id="A0A2K1KHN2"/>
<dbReference type="Gramene" id="Pp3c6_29670V3.2">
    <property type="protein sequence ID" value="PAC:32975877.CDS.1"/>
    <property type="gene ID" value="Pp3c6_29670"/>
</dbReference>
<evidence type="ECO:0008006" key="5">
    <source>
        <dbReference type="Google" id="ProtNLM"/>
    </source>
</evidence>
<reference evidence="2 4" key="2">
    <citation type="journal article" date="2018" name="Plant J.">
        <title>The Physcomitrella patens chromosome-scale assembly reveals moss genome structure and evolution.</title>
        <authorList>
            <person name="Lang D."/>
            <person name="Ullrich K.K."/>
            <person name="Murat F."/>
            <person name="Fuchs J."/>
            <person name="Jenkins J."/>
            <person name="Haas F.B."/>
            <person name="Piednoel M."/>
            <person name="Gundlach H."/>
            <person name="Van Bel M."/>
            <person name="Meyberg R."/>
            <person name="Vives C."/>
            <person name="Morata J."/>
            <person name="Symeonidi A."/>
            <person name="Hiss M."/>
            <person name="Muchero W."/>
            <person name="Kamisugi Y."/>
            <person name="Saleh O."/>
            <person name="Blanc G."/>
            <person name="Decker E.L."/>
            <person name="van Gessel N."/>
            <person name="Grimwood J."/>
            <person name="Hayes R.D."/>
            <person name="Graham S.W."/>
            <person name="Gunter L.E."/>
            <person name="McDaniel S.F."/>
            <person name="Hoernstein S.N.W."/>
            <person name="Larsson A."/>
            <person name="Li F.W."/>
            <person name="Perroud P.F."/>
            <person name="Phillips J."/>
            <person name="Ranjan P."/>
            <person name="Rokshar D.S."/>
            <person name="Rothfels C.J."/>
            <person name="Schneider L."/>
            <person name="Shu S."/>
            <person name="Stevenson D.W."/>
            <person name="Thummler F."/>
            <person name="Tillich M."/>
            <person name="Villarreal Aguilar J.C."/>
            <person name="Widiez T."/>
            <person name="Wong G.K."/>
            <person name="Wymore A."/>
            <person name="Zhang Y."/>
            <person name="Zimmer A.D."/>
            <person name="Quatrano R.S."/>
            <person name="Mayer K.F.X."/>
            <person name="Goodstein D."/>
            <person name="Casacuberta J.M."/>
            <person name="Vandepoele K."/>
            <person name="Reski R."/>
            <person name="Cuming A.C."/>
            <person name="Tuskan G.A."/>
            <person name="Maumus F."/>
            <person name="Salse J."/>
            <person name="Schmutz J."/>
            <person name="Rensing S.A."/>
        </authorList>
    </citation>
    <scope>NUCLEOTIDE SEQUENCE [LARGE SCALE GENOMIC DNA]</scope>
    <source>
        <strain evidence="3 4">cv. Gransden 2004</strain>
    </source>
</reference>
<proteinExistence type="predicted"/>